<reference evidence="2" key="1">
    <citation type="submission" date="2022-08" db="EMBL/GenBank/DDBJ databases">
        <authorList>
            <person name="Deng Y."/>
            <person name="Han X.-F."/>
            <person name="Zhang Y.-Q."/>
        </authorList>
    </citation>
    <scope>NUCLEOTIDE SEQUENCE</scope>
    <source>
        <strain evidence="2">CPCC 205716</strain>
    </source>
</reference>
<keyword evidence="3" id="KW-1185">Reference proteome</keyword>
<comment type="caution">
    <text evidence="2">The sequence shown here is derived from an EMBL/GenBank/DDBJ whole genome shotgun (WGS) entry which is preliminary data.</text>
</comment>
<evidence type="ECO:0000259" key="1">
    <source>
        <dbReference type="Pfam" id="PF01402"/>
    </source>
</evidence>
<dbReference type="Pfam" id="PF01402">
    <property type="entry name" value="RHH_1"/>
    <property type="match status" value="1"/>
</dbReference>
<proteinExistence type="predicted"/>
<dbReference type="InterPro" id="IPR002145">
    <property type="entry name" value="CopG"/>
</dbReference>
<evidence type="ECO:0000313" key="2">
    <source>
        <dbReference type="EMBL" id="MCS5714588.1"/>
    </source>
</evidence>
<dbReference type="EMBL" id="JANTEZ010000003">
    <property type="protein sequence ID" value="MCS5714588.1"/>
    <property type="molecule type" value="Genomic_DNA"/>
</dbReference>
<organism evidence="2 3">
    <name type="scientific">Herbiconiux gentiana</name>
    <dbReference type="NCBI Taxonomy" id="2970912"/>
    <lineage>
        <taxon>Bacteria</taxon>
        <taxon>Bacillati</taxon>
        <taxon>Actinomycetota</taxon>
        <taxon>Actinomycetes</taxon>
        <taxon>Micrococcales</taxon>
        <taxon>Microbacteriaceae</taxon>
        <taxon>Herbiconiux</taxon>
    </lineage>
</organism>
<accession>A0ABT2GEF7</accession>
<feature type="domain" description="Ribbon-helix-helix protein CopG" evidence="1">
    <location>
        <begin position="5"/>
        <end position="39"/>
    </location>
</feature>
<name>A0ABT2GEF7_9MICO</name>
<dbReference type="RefSeq" id="WP_259486113.1">
    <property type="nucleotide sequence ID" value="NZ_JANTEZ010000003.1"/>
</dbReference>
<sequence>MTTKLSVSLSESDLEYIDELARARSGNRSAAIHDLVRIARERAAVSDYAMANGEWIDSGESRAWEAAQADGLGA</sequence>
<evidence type="ECO:0000313" key="3">
    <source>
        <dbReference type="Proteomes" id="UP001165580"/>
    </source>
</evidence>
<gene>
    <name evidence="2" type="ORF">NVV95_08485</name>
</gene>
<dbReference type="Proteomes" id="UP001165580">
    <property type="component" value="Unassembled WGS sequence"/>
</dbReference>
<protein>
    <submittedName>
        <fullName evidence="2">Ribbon-helix-helix domain-containing protein</fullName>
    </submittedName>
</protein>
<dbReference type="CDD" id="cd22231">
    <property type="entry name" value="RHH_NikR_HicB-like"/>
    <property type="match status" value="1"/>
</dbReference>